<gene>
    <name evidence="2" type="ORF">ANANG_G00296210</name>
</gene>
<feature type="compositionally biased region" description="Basic and acidic residues" evidence="1">
    <location>
        <begin position="51"/>
        <end position="77"/>
    </location>
</feature>
<protein>
    <submittedName>
        <fullName evidence="2">Uncharacterized protein</fullName>
    </submittedName>
</protein>
<proteinExistence type="predicted"/>
<name>A0A9D3LKY9_ANGAN</name>
<accession>A0A9D3LKY9</accession>
<evidence type="ECO:0000313" key="2">
    <source>
        <dbReference type="EMBL" id="KAG5832910.1"/>
    </source>
</evidence>
<keyword evidence="3" id="KW-1185">Reference proteome</keyword>
<organism evidence="2 3">
    <name type="scientific">Anguilla anguilla</name>
    <name type="common">European freshwater eel</name>
    <name type="synonym">Muraena anguilla</name>
    <dbReference type="NCBI Taxonomy" id="7936"/>
    <lineage>
        <taxon>Eukaryota</taxon>
        <taxon>Metazoa</taxon>
        <taxon>Chordata</taxon>
        <taxon>Craniata</taxon>
        <taxon>Vertebrata</taxon>
        <taxon>Euteleostomi</taxon>
        <taxon>Actinopterygii</taxon>
        <taxon>Neopterygii</taxon>
        <taxon>Teleostei</taxon>
        <taxon>Anguilliformes</taxon>
        <taxon>Anguillidae</taxon>
        <taxon>Anguilla</taxon>
    </lineage>
</organism>
<dbReference type="AlphaFoldDB" id="A0A9D3LKY9"/>
<dbReference type="EMBL" id="JAFIRN010000017">
    <property type="protein sequence ID" value="KAG5832910.1"/>
    <property type="molecule type" value="Genomic_DNA"/>
</dbReference>
<reference evidence="2" key="1">
    <citation type="submission" date="2021-01" db="EMBL/GenBank/DDBJ databases">
        <title>A chromosome-scale assembly of European eel, Anguilla anguilla.</title>
        <authorList>
            <person name="Henkel C."/>
            <person name="Jong-Raadsen S.A."/>
            <person name="Dufour S."/>
            <person name="Weltzien F.-A."/>
            <person name="Palstra A.P."/>
            <person name="Pelster B."/>
            <person name="Spaink H.P."/>
            <person name="Van Den Thillart G.E."/>
            <person name="Jansen H."/>
            <person name="Zahm M."/>
            <person name="Klopp C."/>
            <person name="Cedric C."/>
            <person name="Louis A."/>
            <person name="Berthelot C."/>
            <person name="Parey E."/>
            <person name="Roest Crollius H."/>
            <person name="Montfort J."/>
            <person name="Robinson-Rechavi M."/>
            <person name="Bucao C."/>
            <person name="Bouchez O."/>
            <person name="Gislard M."/>
            <person name="Lluch J."/>
            <person name="Milhes M."/>
            <person name="Lampietro C."/>
            <person name="Lopez Roques C."/>
            <person name="Donnadieu C."/>
            <person name="Braasch I."/>
            <person name="Desvignes T."/>
            <person name="Postlethwait J."/>
            <person name="Bobe J."/>
            <person name="Guiguen Y."/>
            <person name="Dirks R."/>
        </authorList>
    </citation>
    <scope>NUCLEOTIDE SEQUENCE</scope>
    <source>
        <strain evidence="2">Tag_6206</strain>
        <tissue evidence="2">Liver</tissue>
    </source>
</reference>
<dbReference type="Proteomes" id="UP001044222">
    <property type="component" value="Chromosome 17"/>
</dbReference>
<comment type="caution">
    <text evidence="2">The sequence shown here is derived from an EMBL/GenBank/DDBJ whole genome shotgun (WGS) entry which is preliminary data.</text>
</comment>
<evidence type="ECO:0000313" key="3">
    <source>
        <dbReference type="Proteomes" id="UP001044222"/>
    </source>
</evidence>
<feature type="region of interest" description="Disordered" evidence="1">
    <location>
        <begin position="49"/>
        <end position="77"/>
    </location>
</feature>
<evidence type="ECO:0000256" key="1">
    <source>
        <dbReference type="SAM" id="MobiDB-lite"/>
    </source>
</evidence>
<sequence length="77" mass="8883">MKTKFAAYFIFFHLNGQREGASRIGLLRCFYLAVSARAAGLRMFGGTAKPELTKREEERGETERGMRLRKREERGRA</sequence>